<gene>
    <name evidence="6" type="ORF">AAV94_08275</name>
</gene>
<dbReference type="PANTHER" id="PTHR47506">
    <property type="entry name" value="TRANSCRIPTIONAL REGULATORY PROTEIN"/>
    <property type="match status" value="1"/>
</dbReference>
<dbReference type="PANTHER" id="PTHR47506:SF1">
    <property type="entry name" value="HTH-TYPE TRANSCRIPTIONAL REGULATOR YJDC"/>
    <property type="match status" value="1"/>
</dbReference>
<dbReference type="Proteomes" id="UP000050580">
    <property type="component" value="Unassembled WGS sequence"/>
</dbReference>
<dbReference type="SUPFAM" id="SSF46689">
    <property type="entry name" value="Homeodomain-like"/>
    <property type="match status" value="1"/>
</dbReference>
<evidence type="ECO:0000256" key="3">
    <source>
        <dbReference type="ARBA" id="ARBA00023163"/>
    </source>
</evidence>
<dbReference type="InterPro" id="IPR054156">
    <property type="entry name" value="YxaF_TetR_C"/>
</dbReference>
<keyword evidence="2 4" id="KW-0238">DNA-binding</keyword>
<keyword evidence="3" id="KW-0804">Transcription</keyword>
<feature type="DNA-binding region" description="H-T-H motif" evidence="4">
    <location>
        <begin position="30"/>
        <end position="49"/>
    </location>
</feature>
<dbReference type="InterPro" id="IPR001647">
    <property type="entry name" value="HTH_TetR"/>
</dbReference>
<dbReference type="InterPro" id="IPR009057">
    <property type="entry name" value="Homeodomain-like_sf"/>
</dbReference>
<dbReference type="SUPFAM" id="SSF48498">
    <property type="entry name" value="Tetracyclin repressor-like, C-terminal domain"/>
    <property type="match status" value="1"/>
</dbReference>
<dbReference type="InterPro" id="IPR036271">
    <property type="entry name" value="Tet_transcr_reg_TetR-rel_C_sf"/>
</dbReference>
<dbReference type="RefSeq" id="WP_046741851.1">
    <property type="nucleotide sequence ID" value="NZ_LBNQ01000024.1"/>
</dbReference>
<dbReference type="PROSITE" id="PS50977">
    <property type="entry name" value="HTH_TETR_2"/>
    <property type="match status" value="1"/>
</dbReference>
<dbReference type="GO" id="GO:0003677">
    <property type="term" value="F:DNA binding"/>
    <property type="evidence" value="ECO:0007669"/>
    <property type="project" value="UniProtKB-UniRule"/>
</dbReference>
<dbReference type="EMBL" id="LBNQ01000024">
    <property type="protein sequence ID" value="KKW67896.1"/>
    <property type="molecule type" value="Genomic_DNA"/>
</dbReference>
<evidence type="ECO:0000259" key="5">
    <source>
        <dbReference type="PROSITE" id="PS50977"/>
    </source>
</evidence>
<keyword evidence="1" id="KW-0805">Transcription regulation</keyword>
<evidence type="ECO:0000256" key="2">
    <source>
        <dbReference type="ARBA" id="ARBA00023125"/>
    </source>
</evidence>
<reference evidence="6 7" key="1">
    <citation type="submission" date="2015-05" db="EMBL/GenBank/DDBJ databases">
        <title>Draft genome sequence of Lampropedia sp. CT6, isolated from the microbial mat of a hot water spring, located at Manikaran, India.</title>
        <authorList>
            <person name="Tripathi C."/>
            <person name="Rani P."/>
            <person name="Mahato N.K."/>
            <person name="Lal R."/>
        </authorList>
    </citation>
    <scope>NUCLEOTIDE SEQUENCE [LARGE SCALE GENOMIC DNA]</scope>
    <source>
        <strain evidence="6 7">CT6</strain>
    </source>
</reference>
<keyword evidence="7" id="KW-1185">Reference proteome</keyword>
<name>A0A0U1PZH7_9BURK</name>
<dbReference type="Pfam" id="PF00440">
    <property type="entry name" value="TetR_N"/>
    <property type="match status" value="1"/>
</dbReference>
<proteinExistence type="predicted"/>
<comment type="caution">
    <text evidence="6">The sequence shown here is derived from an EMBL/GenBank/DDBJ whole genome shotgun (WGS) entry which is preliminary data.</text>
</comment>
<dbReference type="OrthoDB" id="5293507at2"/>
<feature type="domain" description="HTH tetR-type" evidence="5">
    <location>
        <begin position="7"/>
        <end position="67"/>
    </location>
</feature>
<evidence type="ECO:0000313" key="7">
    <source>
        <dbReference type="Proteomes" id="UP000050580"/>
    </source>
</evidence>
<dbReference type="Gene3D" id="1.10.357.10">
    <property type="entry name" value="Tetracycline Repressor, domain 2"/>
    <property type="match status" value="1"/>
</dbReference>
<evidence type="ECO:0000256" key="1">
    <source>
        <dbReference type="ARBA" id="ARBA00023015"/>
    </source>
</evidence>
<dbReference type="STRING" id="1610491.AAV94_08275"/>
<organism evidence="6 7">
    <name type="scientific">Lampropedia cohaerens</name>
    <dbReference type="NCBI Taxonomy" id="1610491"/>
    <lineage>
        <taxon>Bacteria</taxon>
        <taxon>Pseudomonadati</taxon>
        <taxon>Pseudomonadota</taxon>
        <taxon>Betaproteobacteria</taxon>
        <taxon>Burkholderiales</taxon>
        <taxon>Comamonadaceae</taxon>
        <taxon>Lampropedia</taxon>
    </lineage>
</organism>
<dbReference type="Pfam" id="PF21993">
    <property type="entry name" value="TetR_C_13_2"/>
    <property type="match status" value="1"/>
</dbReference>
<dbReference type="PRINTS" id="PR00455">
    <property type="entry name" value="HTHTETR"/>
</dbReference>
<evidence type="ECO:0000256" key="4">
    <source>
        <dbReference type="PROSITE-ProRule" id="PRU00335"/>
    </source>
</evidence>
<dbReference type="AlphaFoldDB" id="A0A0U1PZH7"/>
<accession>A0A0U1PZH7</accession>
<sequence length="191" mass="21342">MESQRNTNSSDKILSIATRIAQAHGYGGLNVRRLAEEVGVKPASLYHHFPSKAALAAAVARRYWNNSATQLEELLNRFPEPTDCLRRYPDMFRKALENDNRICLCSFMTAEYDDLPENVRQEVRTFSDVHITWLAKVLASAGIVNPNIAKERAQAIYAAITGAQLMARGRSDLSLFDTLITNYRATGLLPA</sequence>
<dbReference type="PATRIC" id="fig|1610491.3.peg.1758"/>
<evidence type="ECO:0000313" key="6">
    <source>
        <dbReference type="EMBL" id="KKW67896.1"/>
    </source>
</evidence>
<protein>
    <submittedName>
        <fullName evidence="6">Transcriptional regulator</fullName>
    </submittedName>
</protein>